<comment type="subcellular location">
    <subcellularLocation>
        <location evidence="4">Cytoplasm</location>
    </subcellularLocation>
</comment>
<accession>A1RYL9</accession>
<dbReference type="KEGG" id="tpe:Tpen_0898"/>
<organism evidence="6 7">
    <name type="scientific">Thermofilum pendens (strain DSM 2475 / Hrk 5)</name>
    <dbReference type="NCBI Taxonomy" id="368408"/>
    <lineage>
        <taxon>Archaea</taxon>
        <taxon>Thermoproteota</taxon>
        <taxon>Thermoprotei</taxon>
        <taxon>Thermofilales</taxon>
        <taxon>Thermofilaceae</taxon>
        <taxon>Thermofilum</taxon>
    </lineage>
</organism>
<comment type="pathway">
    <text evidence="4">Cofactor biosynthesis; NAD(+) biosynthesis; NAD(+) from nicotinamide D-ribonucleotide: step 1/1.</text>
</comment>
<reference evidence="7" key="1">
    <citation type="journal article" date="2008" name="J. Bacteriol.">
        <title>Genome sequence of Thermofilum pendens reveals an exceptional loss of biosynthetic pathways without genome reduction.</title>
        <authorList>
            <person name="Anderson I."/>
            <person name="Rodriguez J."/>
            <person name="Susanti D."/>
            <person name="Porat I."/>
            <person name="Reich C."/>
            <person name="Ulrich L.E."/>
            <person name="Elkins J.G."/>
            <person name="Mavromatis K."/>
            <person name="Lykidis A."/>
            <person name="Kim E."/>
            <person name="Thompson L.S."/>
            <person name="Nolan M."/>
            <person name="Land M."/>
            <person name="Copeland A."/>
            <person name="Lapidus A."/>
            <person name="Lucas S."/>
            <person name="Detter C."/>
            <person name="Zhulin I.B."/>
            <person name="Olsen G.J."/>
            <person name="Whitman W."/>
            <person name="Mukhopadhyay B."/>
            <person name="Bristow J."/>
            <person name="Kyrpides N."/>
        </authorList>
    </citation>
    <scope>NUCLEOTIDE SEQUENCE [LARGE SCALE GENOMIC DNA]</scope>
    <source>
        <strain evidence="7">DSM 2475 / Hrk 5</strain>
    </source>
</reference>
<keyword evidence="4" id="KW-0963">Cytoplasm</keyword>
<dbReference type="STRING" id="368408.Tpen_0898"/>
<dbReference type="GO" id="GO:0000309">
    <property type="term" value="F:nicotinamide-nucleotide adenylyltransferase activity"/>
    <property type="evidence" value="ECO:0007669"/>
    <property type="project" value="UniProtKB-UniRule"/>
</dbReference>
<evidence type="ECO:0000313" key="7">
    <source>
        <dbReference type="Proteomes" id="UP000000641"/>
    </source>
</evidence>
<dbReference type="Proteomes" id="UP000000641">
    <property type="component" value="Chromosome"/>
</dbReference>
<dbReference type="GO" id="GO:0005524">
    <property type="term" value="F:ATP binding"/>
    <property type="evidence" value="ECO:0007669"/>
    <property type="project" value="UniProtKB-KW"/>
</dbReference>
<evidence type="ECO:0000256" key="2">
    <source>
        <dbReference type="ARBA" id="ARBA00022679"/>
    </source>
</evidence>
<dbReference type="SUPFAM" id="SSF52374">
    <property type="entry name" value="Nucleotidylyl transferase"/>
    <property type="match status" value="1"/>
</dbReference>
<dbReference type="GO" id="GO:0009435">
    <property type="term" value="P:NAD+ biosynthetic process"/>
    <property type="evidence" value="ECO:0007669"/>
    <property type="project" value="UniProtKB-UniRule"/>
</dbReference>
<dbReference type="InterPro" id="IPR014729">
    <property type="entry name" value="Rossmann-like_a/b/a_fold"/>
</dbReference>
<dbReference type="NCBIfam" id="NF002243">
    <property type="entry name" value="PRK01153.1"/>
    <property type="match status" value="1"/>
</dbReference>
<evidence type="ECO:0000256" key="4">
    <source>
        <dbReference type="HAMAP-Rule" id="MF_00243"/>
    </source>
</evidence>
<dbReference type="Pfam" id="PF01467">
    <property type="entry name" value="CTP_transf_like"/>
    <property type="match status" value="1"/>
</dbReference>
<keyword evidence="3 4" id="KW-0548">Nucleotidyltransferase</keyword>
<dbReference type="InterPro" id="IPR004821">
    <property type="entry name" value="Cyt_trans-like"/>
</dbReference>
<dbReference type="GeneID" id="4600475"/>
<dbReference type="EnsemblBacteria" id="ABL78299">
    <property type="protein sequence ID" value="ABL78299"/>
    <property type="gene ID" value="Tpen_0898"/>
</dbReference>
<feature type="domain" description="Cytidyltransferase-like" evidence="5">
    <location>
        <begin position="5"/>
        <end position="63"/>
    </location>
</feature>
<dbReference type="EC" id="2.7.7.1" evidence="4"/>
<evidence type="ECO:0000256" key="1">
    <source>
        <dbReference type="ARBA" id="ARBA00010124"/>
    </source>
</evidence>
<evidence type="ECO:0000313" key="6">
    <source>
        <dbReference type="EMBL" id="ABL78299.1"/>
    </source>
</evidence>
<keyword evidence="4" id="KW-0067">ATP-binding</keyword>
<keyword evidence="4" id="KW-0547">Nucleotide-binding</keyword>
<dbReference type="Gene3D" id="3.40.50.620">
    <property type="entry name" value="HUPs"/>
    <property type="match status" value="1"/>
</dbReference>
<dbReference type="eggNOG" id="arCOG00972">
    <property type="taxonomic scope" value="Archaea"/>
</dbReference>
<sequence length="175" mass="20365">MRRAFYPGRFQPVHLGHVKAVRWLLERVDEVIVGVTAAQYSYTPENPFTAGERIEMLRAAFREEWGRLFVVPLDNVPDNSLWLSYVASRVPSFEFVATGNEFVKLLARERGYEVLELPLWERDRLQGRVVRELMASGGEWRELVPPGVAEYLERIGAPERVRKIYLSERVKTPEY</sequence>
<dbReference type="RefSeq" id="WP_011752564.1">
    <property type="nucleotide sequence ID" value="NC_008698.1"/>
</dbReference>
<keyword evidence="7" id="KW-1185">Reference proteome</keyword>
<dbReference type="AlphaFoldDB" id="A1RYL9"/>
<comment type="catalytic activity">
    <reaction evidence="4">
        <text>beta-nicotinamide D-ribonucleotide + ATP + H(+) = diphosphate + NAD(+)</text>
        <dbReference type="Rhea" id="RHEA:21360"/>
        <dbReference type="ChEBI" id="CHEBI:14649"/>
        <dbReference type="ChEBI" id="CHEBI:15378"/>
        <dbReference type="ChEBI" id="CHEBI:30616"/>
        <dbReference type="ChEBI" id="CHEBI:33019"/>
        <dbReference type="ChEBI" id="CHEBI:57540"/>
        <dbReference type="EC" id="2.7.7.1"/>
    </reaction>
</comment>
<dbReference type="HAMAP" id="MF_00243">
    <property type="entry name" value="NMN_adenylyltr"/>
    <property type="match status" value="1"/>
</dbReference>
<dbReference type="InterPro" id="IPR006418">
    <property type="entry name" value="NMN_Atrans_arc"/>
</dbReference>
<dbReference type="GO" id="GO:0005737">
    <property type="term" value="C:cytoplasm"/>
    <property type="evidence" value="ECO:0007669"/>
    <property type="project" value="UniProtKB-SubCell"/>
</dbReference>
<dbReference type="HOGENOM" id="CLU_108783_0_0_2"/>
<dbReference type="EMBL" id="CP000505">
    <property type="protein sequence ID" value="ABL78299.1"/>
    <property type="molecule type" value="Genomic_DNA"/>
</dbReference>
<protein>
    <recommendedName>
        <fullName evidence="4">Nicotinamide-nucleotide adenylyltransferase</fullName>
        <ecNumber evidence="4">2.7.7.1</ecNumber>
    </recommendedName>
    <alternativeName>
        <fullName evidence="4">NAD(+) diphosphorylase</fullName>
    </alternativeName>
    <alternativeName>
        <fullName evidence="4">NAD(+) pyrophosphorylase</fullName>
    </alternativeName>
    <alternativeName>
        <fullName evidence="4">NMN adenylyltransferase</fullName>
    </alternativeName>
</protein>
<evidence type="ECO:0000256" key="3">
    <source>
        <dbReference type="ARBA" id="ARBA00022695"/>
    </source>
</evidence>
<keyword evidence="4" id="KW-0520">NAD</keyword>
<proteinExistence type="inferred from homology"/>
<dbReference type="PANTHER" id="PTHR21342:SF0">
    <property type="entry name" value="BIFUNCTIONAL NMN ADENYLYLTRANSFERASE_NUDIX HYDROLASE"/>
    <property type="match status" value="1"/>
</dbReference>
<evidence type="ECO:0000259" key="5">
    <source>
        <dbReference type="Pfam" id="PF01467"/>
    </source>
</evidence>
<comment type="similarity">
    <text evidence="1 4">Belongs to the archaeal NMN adenylyltransferase family.</text>
</comment>
<dbReference type="UniPathway" id="UPA00253">
    <property type="reaction ID" value="UER00600"/>
</dbReference>
<gene>
    <name evidence="6" type="ordered locus">Tpen_0898</name>
</gene>
<dbReference type="OrthoDB" id="264480at2157"/>
<name>A1RYL9_THEPD</name>
<keyword evidence="2 4" id="KW-0808">Transferase</keyword>
<dbReference type="NCBIfam" id="TIGR00125">
    <property type="entry name" value="cyt_tran_rel"/>
    <property type="match status" value="1"/>
</dbReference>
<dbReference type="PANTHER" id="PTHR21342">
    <property type="entry name" value="PHOSPHOPANTETHEINE ADENYLYLTRANSFERASE"/>
    <property type="match status" value="1"/>
</dbReference>
<keyword evidence="4" id="KW-0662">Pyridine nucleotide biosynthesis</keyword>